<keyword evidence="2" id="KW-1185">Reference proteome</keyword>
<dbReference type="Pfam" id="PF05336">
    <property type="entry name" value="rhaM"/>
    <property type="match status" value="1"/>
</dbReference>
<name>A0A7L5E4I4_9SPHI</name>
<dbReference type="Gene3D" id="3.30.70.100">
    <property type="match status" value="1"/>
</dbReference>
<dbReference type="PANTHER" id="PTHR43239:SF1">
    <property type="entry name" value="UPF0734 PROTEIN DDB_G0273871_DDB_G0273177"/>
    <property type="match status" value="1"/>
</dbReference>
<dbReference type="GO" id="GO:0016857">
    <property type="term" value="F:racemase and epimerase activity, acting on carbohydrates and derivatives"/>
    <property type="evidence" value="ECO:0007669"/>
    <property type="project" value="InterPro"/>
</dbReference>
<evidence type="ECO:0000313" key="2">
    <source>
        <dbReference type="Proteomes" id="UP000503278"/>
    </source>
</evidence>
<dbReference type="InterPro" id="IPR008000">
    <property type="entry name" value="Rham/fucose_mutarotase"/>
</dbReference>
<dbReference type="InterPro" id="IPR052996">
    <property type="entry name" value="Carb_Metab_Mutarotase"/>
</dbReference>
<gene>
    <name evidence="1" type="ORF">HH214_16185</name>
</gene>
<organism evidence="1 2">
    <name type="scientific">Mucilaginibacter robiniae</name>
    <dbReference type="NCBI Taxonomy" id="2728022"/>
    <lineage>
        <taxon>Bacteria</taxon>
        <taxon>Pseudomonadati</taxon>
        <taxon>Bacteroidota</taxon>
        <taxon>Sphingobacteriia</taxon>
        <taxon>Sphingobacteriales</taxon>
        <taxon>Sphingobacteriaceae</taxon>
        <taxon>Mucilaginibacter</taxon>
    </lineage>
</organism>
<protein>
    <submittedName>
        <fullName evidence="1">L-rhamnose mutarotase</fullName>
    </submittedName>
</protein>
<dbReference type="KEGG" id="mrob:HH214_16185"/>
<sequence length="239" mass="27556">MQCSLHHIYNIKIGLPVRTSMLVWFLLLGRVIPGYANTSSPAIIEVVKEKQSALNAGKLEVVCKKYHILNSAIYQWKNHWVIYSSLSNVNALRRQLAAQYPRVTVKTYQHPFYNFERKHCSSITVAKQWDNIILTANLVKNTKLQQEYLNYHATQFKKWPMVAQGFCNAGFQQLQVFKNGRQLMLVISIPKGASLDNLNLKTTEHNPQMVKWNTIMKKYQEGISGTQPGEVWVFFKPLS</sequence>
<dbReference type="InterPro" id="IPR011008">
    <property type="entry name" value="Dimeric_a/b-barrel"/>
</dbReference>
<proteinExistence type="predicted"/>
<reference evidence="1 2" key="1">
    <citation type="submission" date="2020-04" db="EMBL/GenBank/DDBJ databases">
        <title>Genome sequencing of novel species.</title>
        <authorList>
            <person name="Heo J."/>
            <person name="Kim S.-J."/>
            <person name="Kim J.-S."/>
            <person name="Hong S.-B."/>
            <person name="Kwon S.-W."/>
        </authorList>
    </citation>
    <scope>NUCLEOTIDE SEQUENCE [LARGE SCALE GENOMIC DNA]</scope>
    <source>
        <strain evidence="1 2">F39-2</strain>
    </source>
</reference>
<dbReference type="SUPFAM" id="SSF54909">
    <property type="entry name" value="Dimeric alpha+beta barrel"/>
    <property type="match status" value="1"/>
</dbReference>
<dbReference type="PANTHER" id="PTHR43239">
    <property type="entry name" value="UPF0734 PROTEIN DDB_G0273871/DDB_G0273177"/>
    <property type="match status" value="1"/>
</dbReference>
<accession>A0A7L5E4I4</accession>
<dbReference type="Proteomes" id="UP000503278">
    <property type="component" value="Chromosome"/>
</dbReference>
<evidence type="ECO:0000313" key="1">
    <source>
        <dbReference type="EMBL" id="QJD97297.1"/>
    </source>
</evidence>
<dbReference type="EMBL" id="CP051682">
    <property type="protein sequence ID" value="QJD97297.1"/>
    <property type="molecule type" value="Genomic_DNA"/>
</dbReference>
<dbReference type="AlphaFoldDB" id="A0A7L5E4I4"/>